<evidence type="ECO:0000256" key="1">
    <source>
        <dbReference type="SAM" id="MobiDB-lite"/>
    </source>
</evidence>
<feature type="compositionally biased region" description="Basic residues" evidence="1">
    <location>
        <begin position="40"/>
        <end position="49"/>
    </location>
</feature>
<feature type="compositionally biased region" description="Polar residues" evidence="1">
    <location>
        <begin position="284"/>
        <end position="296"/>
    </location>
</feature>
<reference evidence="3" key="2">
    <citation type="submission" date="2015-01" db="EMBL/GenBank/DDBJ databases">
        <title>Evolutionary Origins and Diversification of the Mycorrhizal Mutualists.</title>
        <authorList>
            <consortium name="DOE Joint Genome Institute"/>
            <consortium name="Mycorrhizal Genomics Consortium"/>
            <person name="Kohler A."/>
            <person name="Kuo A."/>
            <person name="Nagy L.G."/>
            <person name="Floudas D."/>
            <person name="Copeland A."/>
            <person name="Barry K.W."/>
            <person name="Cichocki N."/>
            <person name="Veneault-Fourrey C."/>
            <person name="LaButti K."/>
            <person name="Lindquist E.A."/>
            <person name="Lipzen A."/>
            <person name="Lundell T."/>
            <person name="Morin E."/>
            <person name="Murat C."/>
            <person name="Riley R."/>
            <person name="Ohm R."/>
            <person name="Sun H."/>
            <person name="Tunlid A."/>
            <person name="Henrissat B."/>
            <person name="Grigoriev I.V."/>
            <person name="Hibbett D.S."/>
            <person name="Martin F."/>
        </authorList>
    </citation>
    <scope>NUCLEOTIDE SEQUENCE [LARGE SCALE GENOMIC DNA]</scope>
    <source>
        <strain evidence="3">441</strain>
    </source>
</reference>
<feature type="compositionally biased region" description="Basic and acidic residues" evidence="1">
    <location>
        <begin position="228"/>
        <end position="254"/>
    </location>
</feature>
<sequence length="313" mass="33968">MRKRGREDDDNDEGEDEDVHTTVTGAKGDQEQGVTSKEHREKHRARKRRRDTEPEESTCTSEVSCADDLQQDMHVGEETGQAGDAREPETLALDPRNQSSHDAANPEQERIVEEAVCPEAECSSGADEFAGDAPDPEQGGDGEEAAHEEDGYCSIADGSMYDTEDSGEGHNREEESGDEFEGFFHIGSSEERELDDEETVGAIQKTVRLGSGVFLKKTRSVSGRKYPRGLDLKDAQRESEQSEASDTKGKKRAVDVNPLAFPRPLDTGVFSRVPLDPESAAKKANTSGHGWTSQPPMCSAKVTPSLGTAGGID</sequence>
<dbReference type="Proteomes" id="UP000054018">
    <property type="component" value="Unassembled WGS sequence"/>
</dbReference>
<protein>
    <submittedName>
        <fullName evidence="2">Uncharacterized protein</fullName>
    </submittedName>
</protein>
<dbReference type="HOGENOM" id="CLU_888816_0_0_1"/>
<keyword evidence="3" id="KW-1185">Reference proteome</keyword>
<gene>
    <name evidence="2" type="ORF">PISMIDRAFT_19224</name>
</gene>
<accession>A0A0C9YV51</accession>
<dbReference type="EMBL" id="KN834157">
    <property type="protein sequence ID" value="KIK11783.1"/>
    <property type="molecule type" value="Genomic_DNA"/>
</dbReference>
<evidence type="ECO:0000313" key="2">
    <source>
        <dbReference type="EMBL" id="KIK11783.1"/>
    </source>
</evidence>
<organism evidence="2 3">
    <name type="scientific">Pisolithus microcarpus 441</name>
    <dbReference type="NCBI Taxonomy" id="765257"/>
    <lineage>
        <taxon>Eukaryota</taxon>
        <taxon>Fungi</taxon>
        <taxon>Dikarya</taxon>
        <taxon>Basidiomycota</taxon>
        <taxon>Agaricomycotina</taxon>
        <taxon>Agaricomycetes</taxon>
        <taxon>Agaricomycetidae</taxon>
        <taxon>Boletales</taxon>
        <taxon>Sclerodermatineae</taxon>
        <taxon>Pisolithaceae</taxon>
        <taxon>Pisolithus</taxon>
    </lineage>
</organism>
<proteinExistence type="predicted"/>
<reference evidence="2 3" key="1">
    <citation type="submission" date="2014-04" db="EMBL/GenBank/DDBJ databases">
        <authorList>
            <consortium name="DOE Joint Genome Institute"/>
            <person name="Kuo A."/>
            <person name="Kohler A."/>
            <person name="Costa M.D."/>
            <person name="Nagy L.G."/>
            <person name="Floudas D."/>
            <person name="Copeland A."/>
            <person name="Barry K.W."/>
            <person name="Cichocki N."/>
            <person name="Veneault-Fourrey C."/>
            <person name="LaButti K."/>
            <person name="Lindquist E.A."/>
            <person name="Lipzen A."/>
            <person name="Lundell T."/>
            <person name="Morin E."/>
            <person name="Murat C."/>
            <person name="Sun H."/>
            <person name="Tunlid A."/>
            <person name="Henrissat B."/>
            <person name="Grigoriev I.V."/>
            <person name="Hibbett D.S."/>
            <person name="Martin F."/>
            <person name="Nordberg H.P."/>
            <person name="Cantor M.N."/>
            <person name="Hua S.X."/>
        </authorList>
    </citation>
    <scope>NUCLEOTIDE SEQUENCE [LARGE SCALE GENOMIC DNA]</scope>
    <source>
        <strain evidence="2 3">441</strain>
    </source>
</reference>
<evidence type="ECO:0000313" key="3">
    <source>
        <dbReference type="Proteomes" id="UP000054018"/>
    </source>
</evidence>
<feature type="region of interest" description="Disordered" evidence="1">
    <location>
        <begin position="1"/>
        <end position="199"/>
    </location>
</feature>
<dbReference type="AlphaFoldDB" id="A0A0C9YV51"/>
<name>A0A0C9YV51_9AGAM</name>
<feature type="compositionally biased region" description="Acidic residues" evidence="1">
    <location>
        <begin position="8"/>
        <end position="18"/>
    </location>
</feature>
<feature type="region of interest" description="Disordered" evidence="1">
    <location>
        <begin position="224"/>
        <end position="313"/>
    </location>
</feature>
<feature type="compositionally biased region" description="Acidic residues" evidence="1">
    <location>
        <begin position="134"/>
        <end position="143"/>
    </location>
</feature>